<name>A0A6J2IG16_9PASS</name>
<feature type="compositionally biased region" description="Basic and acidic residues" evidence="2">
    <location>
        <begin position="327"/>
        <end position="341"/>
    </location>
</feature>
<organism evidence="4 5">
    <name type="scientific">Pipra filicauda</name>
    <name type="common">Wire-tailed manakin</name>
    <dbReference type="NCBI Taxonomy" id="649802"/>
    <lineage>
        <taxon>Eukaryota</taxon>
        <taxon>Metazoa</taxon>
        <taxon>Chordata</taxon>
        <taxon>Craniata</taxon>
        <taxon>Vertebrata</taxon>
        <taxon>Euteleostomi</taxon>
        <taxon>Archelosauria</taxon>
        <taxon>Archosauria</taxon>
        <taxon>Dinosauria</taxon>
        <taxon>Saurischia</taxon>
        <taxon>Theropoda</taxon>
        <taxon>Coelurosauria</taxon>
        <taxon>Aves</taxon>
        <taxon>Neognathae</taxon>
        <taxon>Neoaves</taxon>
        <taxon>Telluraves</taxon>
        <taxon>Australaves</taxon>
        <taxon>Passeriformes</taxon>
        <taxon>Pipridae</taxon>
        <taxon>Pipra</taxon>
    </lineage>
</organism>
<feature type="compositionally biased region" description="Basic residues" evidence="2">
    <location>
        <begin position="216"/>
        <end position="225"/>
    </location>
</feature>
<dbReference type="InterPro" id="IPR050656">
    <property type="entry name" value="PINX1"/>
</dbReference>
<feature type="compositionally biased region" description="Basic residues" evidence="2">
    <location>
        <begin position="377"/>
        <end position="392"/>
    </location>
</feature>
<feature type="compositionally biased region" description="Basic and acidic residues" evidence="2">
    <location>
        <begin position="272"/>
        <end position="297"/>
    </location>
</feature>
<keyword evidence="4" id="KW-1185">Reference proteome</keyword>
<dbReference type="PANTHER" id="PTHR23149">
    <property type="entry name" value="G PATCH DOMAIN CONTAINING PROTEIN"/>
    <property type="match status" value="1"/>
</dbReference>
<dbReference type="PANTHER" id="PTHR23149:SF9">
    <property type="entry name" value="G PATCH DOMAIN-CONTAINING PROTEIN 4"/>
    <property type="match status" value="1"/>
</dbReference>
<reference evidence="5" key="1">
    <citation type="submission" date="2025-08" db="UniProtKB">
        <authorList>
            <consortium name="RefSeq"/>
        </authorList>
    </citation>
    <scope>IDENTIFICATION</scope>
    <source>
        <tissue evidence="5">Muscle</tissue>
    </source>
</reference>
<feature type="region of interest" description="Disordered" evidence="2">
    <location>
        <begin position="127"/>
        <end position="150"/>
    </location>
</feature>
<evidence type="ECO:0000313" key="4">
    <source>
        <dbReference type="Proteomes" id="UP000504627"/>
    </source>
</evidence>
<sequence length="392" mass="43806">MSAPGPPGRGMRFAETQLRRHGWRRGQGLGKRQDGIAEAIRVKVKCDTAGVGHDAAEPFTFHWWDHVFNKAAANIAVEAGQDGISVKALSEQGGGISNKKPRKAGGTRDLLYGRFVKSATLTACGEESVTLPTGSASSEEEEEKLDLSSARRLTDEELVQACGGRTAHKGARHGLTMSAKLARLEEQERAFLAMYQHKEQQQEFLESSPLAESQGKKKNKRKKSRDRADPEVPQSQESNGEEEEVSGKEVKVVKRKKKKIWEPSGEEELMGEGEKVMRKKVTEPCREEEASGEEGKVMKRRKKPEACTEQEVAGEEGKVMKRRKKPEAHTEQEVAEEEGKAAKRKKKKQKQEEEDKEEPAETDIPLEGTGEPDLGHSPRKKRKKKKRKREPE</sequence>
<dbReference type="RefSeq" id="XP_027598253.1">
    <property type="nucleotide sequence ID" value="XM_027742452.2"/>
</dbReference>
<dbReference type="Pfam" id="PF01585">
    <property type="entry name" value="G-patch"/>
    <property type="match status" value="1"/>
</dbReference>
<dbReference type="GO" id="GO:0005730">
    <property type="term" value="C:nucleolus"/>
    <property type="evidence" value="ECO:0007669"/>
    <property type="project" value="TreeGrafter"/>
</dbReference>
<dbReference type="GeneID" id="113999186"/>
<feature type="compositionally biased region" description="Acidic residues" evidence="2">
    <location>
        <begin position="352"/>
        <end position="361"/>
    </location>
</feature>
<dbReference type="GO" id="GO:0003676">
    <property type="term" value="F:nucleic acid binding"/>
    <property type="evidence" value="ECO:0007669"/>
    <property type="project" value="InterPro"/>
</dbReference>
<dbReference type="InterPro" id="IPR000467">
    <property type="entry name" value="G_patch_dom"/>
</dbReference>
<evidence type="ECO:0000256" key="1">
    <source>
        <dbReference type="ARBA" id="ARBA00040365"/>
    </source>
</evidence>
<dbReference type="InParanoid" id="A0A6J2IG16"/>
<evidence type="ECO:0000256" key="2">
    <source>
        <dbReference type="SAM" id="MobiDB-lite"/>
    </source>
</evidence>
<feature type="region of interest" description="Disordered" evidence="2">
    <location>
        <begin position="200"/>
        <end position="392"/>
    </location>
</feature>
<evidence type="ECO:0000313" key="5">
    <source>
        <dbReference type="RefSeq" id="XP_027598253.1"/>
    </source>
</evidence>
<gene>
    <name evidence="5" type="primary">GPATCH4</name>
</gene>
<accession>A0A6J2IG16</accession>
<dbReference type="CTD" id="54865"/>
<dbReference type="AlphaFoldDB" id="A0A6J2IG16"/>
<protein>
    <recommendedName>
        <fullName evidence="1">G patch domain-containing protein 4</fullName>
    </recommendedName>
</protein>
<evidence type="ECO:0000259" key="3">
    <source>
        <dbReference type="PROSITE" id="PS50174"/>
    </source>
</evidence>
<dbReference type="Proteomes" id="UP000504627">
    <property type="component" value="Unplaced"/>
</dbReference>
<feature type="domain" description="G-patch" evidence="3">
    <location>
        <begin position="10"/>
        <end position="56"/>
    </location>
</feature>
<proteinExistence type="predicted"/>
<dbReference type="PROSITE" id="PS50174">
    <property type="entry name" value="G_PATCH"/>
    <property type="match status" value="1"/>
</dbReference>
<dbReference type="SMART" id="SM00443">
    <property type="entry name" value="G_patch"/>
    <property type="match status" value="1"/>
</dbReference>